<sequence>MIQIPCKIFIWERMPFKVIIPIQDKVILKYNLNKLHIVHYEYELLYMGEVLKNVKKTIEDKYIDGYVYLDKEEIIALYYQDKEDLNVPTIFLPAWLLRAKLAEKDLKDLKQTVTKLYSSALAYEYMKRNKNGNYKL</sequence>
<proteinExistence type="predicted"/>
<dbReference type="EMBL" id="BK032631">
    <property type="protein sequence ID" value="DAF52258.1"/>
    <property type="molecule type" value="Genomic_DNA"/>
</dbReference>
<name>A0A8S5SNW3_9CAUD</name>
<protein>
    <submittedName>
        <fullName evidence="1">Uncharacterized protein</fullName>
    </submittedName>
</protein>
<accession>A0A8S5SNW3</accession>
<evidence type="ECO:0000313" key="1">
    <source>
        <dbReference type="EMBL" id="DAF52258.1"/>
    </source>
</evidence>
<reference evidence="1" key="1">
    <citation type="journal article" date="2021" name="Proc. Natl. Acad. Sci. U.S.A.">
        <title>A Catalog of Tens of Thousands of Viruses from Human Metagenomes Reveals Hidden Associations with Chronic Diseases.</title>
        <authorList>
            <person name="Tisza M.J."/>
            <person name="Buck C.B."/>
        </authorList>
    </citation>
    <scope>NUCLEOTIDE SEQUENCE</scope>
    <source>
        <strain evidence="1">CtIKM86</strain>
    </source>
</reference>
<organism evidence="1">
    <name type="scientific">Podoviridae sp. ctIKM86</name>
    <dbReference type="NCBI Taxonomy" id="2827729"/>
    <lineage>
        <taxon>Viruses</taxon>
        <taxon>Duplodnaviria</taxon>
        <taxon>Heunggongvirae</taxon>
        <taxon>Uroviricota</taxon>
        <taxon>Caudoviricetes</taxon>
    </lineage>
</organism>